<keyword evidence="2" id="KW-1185">Reference proteome</keyword>
<gene>
    <name evidence="1" type="ORF">SAMN04489858_101118</name>
</gene>
<dbReference type="InterPro" id="IPR009734">
    <property type="entry name" value="Myoviridae_GpU"/>
</dbReference>
<dbReference type="STRING" id="364199.SAMN04489858_101118"/>
<dbReference type="InterPro" id="IPR016912">
    <property type="entry name" value="Phage_P2_GpU"/>
</dbReference>
<organism evidence="1 2">
    <name type="scientific">Paracoccus homiensis</name>
    <dbReference type="NCBI Taxonomy" id="364199"/>
    <lineage>
        <taxon>Bacteria</taxon>
        <taxon>Pseudomonadati</taxon>
        <taxon>Pseudomonadota</taxon>
        <taxon>Alphaproteobacteria</taxon>
        <taxon>Rhodobacterales</taxon>
        <taxon>Paracoccaceae</taxon>
        <taxon>Paracoccus</taxon>
    </lineage>
</organism>
<name>A0A1H9YCR1_9RHOB</name>
<sequence>MNDVMMALGPYRFSIASAAYQSLQRRAAYNWSSIERIGASPARQYVGPAGETISLEGVIYPSFSGGLGQVDKMRLTAGLGLPLPLIEGRGRVLGFWSIVGVDEGQTIFERGGAAQRIEFGLELERYDGGLASILRF</sequence>
<dbReference type="AlphaFoldDB" id="A0A1H9YCR1"/>
<dbReference type="OrthoDB" id="1550902at2"/>
<protein>
    <recommendedName>
        <fullName evidence="3">Phage tail protein</fullName>
    </recommendedName>
</protein>
<reference evidence="1 2" key="1">
    <citation type="submission" date="2016-10" db="EMBL/GenBank/DDBJ databases">
        <authorList>
            <person name="de Groot N.N."/>
        </authorList>
    </citation>
    <scope>NUCLEOTIDE SEQUENCE [LARGE SCALE GENOMIC DNA]</scope>
    <source>
        <strain evidence="1 2">DSM 17862</strain>
    </source>
</reference>
<proteinExistence type="predicted"/>
<evidence type="ECO:0008006" key="3">
    <source>
        <dbReference type="Google" id="ProtNLM"/>
    </source>
</evidence>
<dbReference type="RefSeq" id="WP_090731654.1">
    <property type="nucleotide sequence ID" value="NZ_FOHO01000001.1"/>
</dbReference>
<dbReference type="Proteomes" id="UP000199180">
    <property type="component" value="Unassembled WGS sequence"/>
</dbReference>
<dbReference type="Pfam" id="PF06995">
    <property type="entry name" value="Phage_P2_GpU"/>
    <property type="match status" value="1"/>
</dbReference>
<evidence type="ECO:0000313" key="1">
    <source>
        <dbReference type="EMBL" id="SES66647.1"/>
    </source>
</evidence>
<dbReference type="EMBL" id="FOHO01000001">
    <property type="protein sequence ID" value="SES66647.1"/>
    <property type="molecule type" value="Genomic_DNA"/>
</dbReference>
<accession>A0A1H9YCR1</accession>
<evidence type="ECO:0000313" key="2">
    <source>
        <dbReference type="Proteomes" id="UP000199180"/>
    </source>
</evidence>
<dbReference type="PIRSF" id="PIRSF029208">
    <property type="entry name" value="Phage_tail_GPU"/>
    <property type="match status" value="1"/>
</dbReference>